<dbReference type="InterPro" id="IPR010090">
    <property type="entry name" value="Phage_tape_meas"/>
</dbReference>
<keyword evidence="1" id="KW-0472">Membrane</keyword>
<dbReference type="EMBL" id="SBII01000004">
    <property type="protein sequence ID" value="RWX00913.1"/>
    <property type="molecule type" value="Genomic_DNA"/>
</dbReference>
<dbReference type="AlphaFoldDB" id="A0A444HBZ6"/>
<dbReference type="NCBIfam" id="TIGR01760">
    <property type="entry name" value="tape_meas_TP901"/>
    <property type="match status" value="1"/>
</dbReference>
<proteinExistence type="predicted"/>
<feature type="transmembrane region" description="Helical" evidence="1">
    <location>
        <begin position="419"/>
        <end position="441"/>
    </location>
</feature>
<evidence type="ECO:0000259" key="2">
    <source>
        <dbReference type="Pfam" id="PF10145"/>
    </source>
</evidence>
<comment type="caution">
    <text evidence="3">The sequence shown here is derived from an EMBL/GenBank/DDBJ whole genome shotgun (WGS) entry which is preliminary data.</text>
</comment>
<keyword evidence="4" id="KW-1185">Reference proteome</keyword>
<feature type="domain" description="Phage tail tape measure protein" evidence="2">
    <location>
        <begin position="144"/>
        <end position="314"/>
    </location>
</feature>
<gene>
    <name evidence="3" type="ORF">EPI11_07785</name>
</gene>
<dbReference type="Proteomes" id="UP000287527">
    <property type="component" value="Unassembled WGS sequence"/>
</dbReference>
<feature type="transmembrane region" description="Helical" evidence="1">
    <location>
        <begin position="448"/>
        <end position="467"/>
    </location>
</feature>
<accession>A0A444HBZ6</accession>
<dbReference type="Pfam" id="PF10145">
    <property type="entry name" value="PhageMin_Tail"/>
    <property type="match status" value="1"/>
</dbReference>
<protein>
    <submittedName>
        <fullName evidence="3">Phage tail tape measure protein</fullName>
    </submittedName>
</protein>
<organism evidence="3 4">
    <name type="scientific">Flavobacterium cerinum</name>
    <dbReference type="NCBI Taxonomy" id="2502784"/>
    <lineage>
        <taxon>Bacteria</taxon>
        <taxon>Pseudomonadati</taxon>
        <taxon>Bacteroidota</taxon>
        <taxon>Flavobacteriia</taxon>
        <taxon>Flavobacteriales</taxon>
        <taxon>Flavobacteriaceae</taxon>
        <taxon>Flavobacterium</taxon>
    </lineage>
</organism>
<evidence type="ECO:0000256" key="1">
    <source>
        <dbReference type="SAM" id="Phobius"/>
    </source>
</evidence>
<dbReference type="OrthoDB" id="1219342at2"/>
<reference evidence="3 4" key="1">
    <citation type="submission" date="2019-01" db="EMBL/GenBank/DDBJ databases">
        <title>Flavobacterium sp. nov.,isolated from freshwater.</title>
        <authorList>
            <person name="Zhang R."/>
            <person name="Du Z.-J."/>
        </authorList>
    </citation>
    <scope>NUCLEOTIDE SEQUENCE [LARGE SCALE GENOMIC DNA]</scope>
    <source>
        <strain evidence="3 4">1E403</strain>
    </source>
</reference>
<evidence type="ECO:0000313" key="4">
    <source>
        <dbReference type="Proteomes" id="UP000287527"/>
    </source>
</evidence>
<evidence type="ECO:0000313" key="3">
    <source>
        <dbReference type="EMBL" id="RWX00913.1"/>
    </source>
</evidence>
<keyword evidence="1" id="KW-0812">Transmembrane</keyword>
<feature type="transmembrane region" description="Helical" evidence="1">
    <location>
        <begin position="494"/>
        <end position="512"/>
    </location>
</feature>
<name>A0A444HBZ6_9FLAO</name>
<sequence>MSNTLFNYIFKITSDAKSVAADMGKLHASVVKVDTGATHMDKSFTAAFNHMRNDIKTIKLDSILNQIDRTAAGIETLNQPGMDLSSNMFELSAMTGVAGAKLKEIEGYARATGKEFALGAAGGAESFKLILGQLSPEIAKFPTALDAMGKSVAVTSKLMKNDQVGAANLLTTAMNQYGVSLEDPVQASAEMAKMMNTMAAAAGEGSAELPAQQAALEQSGMAANAAKVSFEETAASIQVLDKAGKKGSEGGVALRNTLAKLSEGRFLPKDVQAELAKAGVNINTLGDKSLSLADRLTPLKKIMGDSALITKLFGTENSNAALALISGIDEQRRLTAAITDTNAAYDQAAIIMESPMEKNKRLQAQIDDFKISIFNGTNGLIGYASVIGKTASDFGNLLPVISGAGKVFSTLTSATKLQALWTGIVAGATSIWTGVQGAFNVVMAMNPIVLIVLGVMALIAAIVWVASVTEGWGEAWDHTVKGAKLIFQAYVEGVKLYFSTMVNGIMIGINMIKEGWYEFKNSMGIGDEADNNRMLAKIHADTEARKKAITDGAKKVADLAVQGANEFALAANSIKMKPKEEAGISDPAIPGIAKTANSGGGGAASSEKTKTNQAIATGGTKHNYITINLKDLVGVLNIKGSDFKDSAQQMETQVADALGRLLAMSTTASN</sequence>
<dbReference type="RefSeq" id="WP_128389395.1">
    <property type="nucleotide sequence ID" value="NZ_SBII01000004.1"/>
</dbReference>
<keyword evidence="1" id="KW-1133">Transmembrane helix</keyword>